<accession>A0ABN3I1X6</accession>
<feature type="transmembrane region" description="Helical" evidence="1">
    <location>
        <begin position="88"/>
        <end position="110"/>
    </location>
</feature>
<comment type="caution">
    <text evidence="2">The sequence shown here is derived from an EMBL/GenBank/DDBJ whole genome shotgun (WGS) entry which is preliminary data.</text>
</comment>
<keyword evidence="3" id="KW-1185">Reference proteome</keyword>
<keyword evidence="1" id="KW-0812">Transmembrane</keyword>
<protein>
    <recommendedName>
        <fullName evidence="4">ABC transporter permease</fullName>
    </recommendedName>
</protein>
<proteinExistence type="predicted"/>
<feature type="transmembrane region" description="Helical" evidence="1">
    <location>
        <begin position="167"/>
        <end position="188"/>
    </location>
</feature>
<gene>
    <name evidence="2" type="ORF">GCM10010170_106030</name>
</gene>
<keyword evidence="1" id="KW-1133">Transmembrane helix</keyword>
<keyword evidence="1" id="KW-0472">Membrane</keyword>
<feature type="transmembrane region" description="Helical" evidence="1">
    <location>
        <begin position="208"/>
        <end position="226"/>
    </location>
</feature>
<evidence type="ECO:0000313" key="3">
    <source>
        <dbReference type="Proteomes" id="UP001501444"/>
    </source>
</evidence>
<reference evidence="2 3" key="1">
    <citation type="journal article" date="2019" name="Int. J. Syst. Evol. Microbiol.">
        <title>The Global Catalogue of Microorganisms (GCM) 10K type strain sequencing project: providing services to taxonomists for standard genome sequencing and annotation.</title>
        <authorList>
            <consortium name="The Broad Institute Genomics Platform"/>
            <consortium name="The Broad Institute Genome Sequencing Center for Infectious Disease"/>
            <person name="Wu L."/>
            <person name="Ma J."/>
        </authorList>
    </citation>
    <scope>NUCLEOTIDE SEQUENCE [LARGE SCALE GENOMIC DNA]</scope>
    <source>
        <strain evidence="2 3">JCM 3272</strain>
    </source>
</reference>
<feature type="transmembrane region" description="Helical" evidence="1">
    <location>
        <begin position="138"/>
        <end position="160"/>
    </location>
</feature>
<dbReference type="EMBL" id="BAAARV010000132">
    <property type="protein sequence ID" value="GAA2393028.1"/>
    <property type="molecule type" value="Genomic_DNA"/>
</dbReference>
<feature type="transmembrane region" description="Helical" evidence="1">
    <location>
        <begin position="20"/>
        <end position="40"/>
    </location>
</feature>
<evidence type="ECO:0008006" key="4">
    <source>
        <dbReference type="Google" id="ProtNLM"/>
    </source>
</evidence>
<dbReference type="Proteomes" id="UP001501444">
    <property type="component" value="Unassembled WGS sequence"/>
</dbReference>
<evidence type="ECO:0000313" key="2">
    <source>
        <dbReference type="EMBL" id="GAA2393028.1"/>
    </source>
</evidence>
<name>A0ABN3I1X6_9ACTN</name>
<dbReference type="RefSeq" id="WP_344620387.1">
    <property type="nucleotide sequence ID" value="NZ_BAAARV010000132.1"/>
</dbReference>
<feature type="transmembrane region" description="Helical" evidence="1">
    <location>
        <begin position="52"/>
        <end position="76"/>
    </location>
</feature>
<organism evidence="2 3">
    <name type="scientific">Dactylosporangium salmoneum</name>
    <dbReference type="NCBI Taxonomy" id="53361"/>
    <lineage>
        <taxon>Bacteria</taxon>
        <taxon>Bacillati</taxon>
        <taxon>Actinomycetota</taxon>
        <taxon>Actinomycetes</taxon>
        <taxon>Micromonosporales</taxon>
        <taxon>Micromonosporaceae</taxon>
        <taxon>Dactylosporangium</taxon>
    </lineage>
</organism>
<sequence length="231" mass="24411">MNRIVTIARLQALGRRGALLWPLAILAIALCTNLVVFASISDTVDEQPVTGALASIYVATLAFGAVAVTQHLPFALGLSVTRREFTAGLALFFAVQTIAYSVLLVVLQSIEVATNGWGLRLRMFGVGFLDDYSPPVQFAMYASPLLLMAILGAGLGTLHARWRVNGVLTGVAAAIVLLGGAAALIGYLHRWPDVGHWFAHTSPVALLAGWPLLVALLVGGASYLALRRATP</sequence>
<evidence type="ECO:0000256" key="1">
    <source>
        <dbReference type="SAM" id="Phobius"/>
    </source>
</evidence>